<evidence type="ECO:0000313" key="7">
    <source>
        <dbReference type="Ensembl" id="ENSTRUP00000084153.1"/>
    </source>
</evidence>
<keyword evidence="4 5" id="KW-0472">Membrane</keyword>
<evidence type="ECO:0000256" key="4">
    <source>
        <dbReference type="ARBA" id="ARBA00023136"/>
    </source>
</evidence>
<keyword evidence="2 5" id="KW-0812">Transmembrane</keyword>
<evidence type="ECO:0000256" key="5">
    <source>
        <dbReference type="SAM" id="Phobius"/>
    </source>
</evidence>
<dbReference type="Gene3D" id="1.20.1560.10">
    <property type="entry name" value="ABC transporter type 1, transmembrane domain"/>
    <property type="match status" value="1"/>
</dbReference>
<accession>A0A674PES7</accession>
<dbReference type="PANTHER" id="PTHR43394">
    <property type="entry name" value="ATP-DEPENDENT PERMEASE MDL1, MITOCHONDRIAL"/>
    <property type="match status" value="1"/>
</dbReference>
<dbReference type="InParanoid" id="A0A674PES7"/>
<feature type="domain" description="ABC transmembrane type-1" evidence="6">
    <location>
        <begin position="23"/>
        <end position="146"/>
    </location>
</feature>
<evidence type="ECO:0000256" key="1">
    <source>
        <dbReference type="ARBA" id="ARBA00004141"/>
    </source>
</evidence>
<keyword evidence="3 5" id="KW-1133">Transmembrane helix</keyword>
<dbReference type="InterPro" id="IPR036640">
    <property type="entry name" value="ABC1_TM_sf"/>
</dbReference>
<proteinExistence type="predicted"/>
<dbReference type="PANTHER" id="PTHR43394:SF27">
    <property type="entry name" value="ATP-DEPENDENT TRANSLOCASE ABCB1-LIKE"/>
    <property type="match status" value="1"/>
</dbReference>
<name>A0A674PES7_TAKRU</name>
<dbReference type="GO" id="GO:0005743">
    <property type="term" value="C:mitochondrial inner membrane"/>
    <property type="evidence" value="ECO:0007669"/>
    <property type="project" value="TreeGrafter"/>
</dbReference>
<organism evidence="7 8">
    <name type="scientific">Takifugu rubripes</name>
    <name type="common">Japanese pufferfish</name>
    <name type="synonym">Fugu rubripes</name>
    <dbReference type="NCBI Taxonomy" id="31033"/>
    <lineage>
        <taxon>Eukaryota</taxon>
        <taxon>Metazoa</taxon>
        <taxon>Chordata</taxon>
        <taxon>Craniata</taxon>
        <taxon>Vertebrata</taxon>
        <taxon>Euteleostomi</taxon>
        <taxon>Actinopterygii</taxon>
        <taxon>Neopterygii</taxon>
        <taxon>Teleostei</taxon>
        <taxon>Neoteleostei</taxon>
        <taxon>Acanthomorphata</taxon>
        <taxon>Eupercaria</taxon>
        <taxon>Tetraodontiformes</taxon>
        <taxon>Tetradontoidea</taxon>
        <taxon>Tetraodontidae</taxon>
        <taxon>Takifugu</taxon>
    </lineage>
</organism>
<dbReference type="AlphaFoldDB" id="A0A674PES7"/>
<dbReference type="OMA" id="IHETDEW"/>
<dbReference type="GO" id="GO:0005524">
    <property type="term" value="F:ATP binding"/>
    <property type="evidence" value="ECO:0007669"/>
    <property type="project" value="InterPro"/>
</dbReference>
<dbReference type="Pfam" id="PF00664">
    <property type="entry name" value="ABC_membrane"/>
    <property type="match status" value="1"/>
</dbReference>
<comment type="subcellular location">
    <subcellularLocation>
        <location evidence="1">Membrane</location>
        <topology evidence="1">Multi-pass membrane protein</topology>
    </subcellularLocation>
</comment>
<evidence type="ECO:0000259" key="6">
    <source>
        <dbReference type="PROSITE" id="PS50929"/>
    </source>
</evidence>
<feature type="transmembrane region" description="Helical" evidence="5">
    <location>
        <begin position="85"/>
        <end position="108"/>
    </location>
</feature>
<dbReference type="PROSITE" id="PS50929">
    <property type="entry name" value="ABC_TM1F"/>
    <property type="match status" value="1"/>
</dbReference>
<evidence type="ECO:0000256" key="3">
    <source>
        <dbReference type="ARBA" id="ARBA00022989"/>
    </source>
</evidence>
<dbReference type="SUPFAM" id="SSF90123">
    <property type="entry name" value="ABC transporter transmembrane region"/>
    <property type="match status" value="1"/>
</dbReference>
<dbReference type="InterPro" id="IPR039421">
    <property type="entry name" value="Type_1_exporter"/>
</dbReference>
<dbReference type="InterPro" id="IPR011527">
    <property type="entry name" value="ABC1_TM_dom"/>
</dbReference>
<keyword evidence="8" id="KW-1185">Reference proteome</keyword>
<evidence type="ECO:0000256" key="2">
    <source>
        <dbReference type="ARBA" id="ARBA00022692"/>
    </source>
</evidence>
<dbReference type="GO" id="GO:0015421">
    <property type="term" value="F:ABC-type oligopeptide transporter activity"/>
    <property type="evidence" value="ECO:0007669"/>
    <property type="project" value="TreeGrafter"/>
</dbReference>
<dbReference type="Proteomes" id="UP000005226">
    <property type="component" value="Chromosome 7"/>
</dbReference>
<feature type="transmembrane region" description="Helical" evidence="5">
    <location>
        <begin position="20"/>
        <end position="47"/>
    </location>
</feature>
<protein>
    <recommendedName>
        <fullName evidence="6">ABC transmembrane type-1 domain-containing protein</fullName>
    </recommendedName>
</protein>
<dbReference type="GO" id="GO:0090374">
    <property type="term" value="P:oligopeptide export from mitochondrion"/>
    <property type="evidence" value="ECO:0007669"/>
    <property type="project" value="TreeGrafter"/>
</dbReference>
<sequence>KQQKKKKYGNFRFADSWDIVLIIVGTVMAIINGAKIPISFIVFGQLIDVFILNSRTSYPVVFSLISDLTSVRNSTLQDEMRGYSIAYSIFGLSALVSAFFQVSLWTLAAGRQIKRIRSLFFRRVLQQEISWFDVNETGDLNTRLSEWVTEVHLNQTCKHGGATYSHRSS</sequence>
<reference evidence="7" key="3">
    <citation type="submission" date="2025-09" db="UniProtKB">
        <authorList>
            <consortium name="Ensembl"/>
        </authorList>
    </citation>
    <scope>IDENTIFICATION</scope>
</reference>
<evidence type="ECO:0000313" key="8">
    <source>
        <dbReference type="Proteomes" id="UP000005226"/>
    </source>
</evidence>
<reference evidence="7 8" key="1">
    <citation type="journal article" date="2011" name="Genome Biol. Evol.">
        <title>Integration of the genetic map and genome assembly of fugu facilitates insights into distinct features of genome evolution in teleosts and mammals.</title>
        <authorList>
            <person name="Kai W."/>
            <person name="Kikuchi K."/>
            <person name="Tohari S."/>
            <person name="Chew A.K."/>
            <person name="Tay A."/>
            <person name="Fujiwara A."/>
            <person name="Hosoya S."/>
            <person name="Suetake H."/>
            <person name="Naruse K."/>
            <person name="Brenner S."/>
            <person name="Suzuki Y."/>
            <person name="Venkatesh B."/>
        </authorList>
    </citation>
    <scope>NUCLEOTIDE SEQUENCE [LARGE SCALE GENOMIC DNA]</scope>
</reference>
<dbReference type="GeneTree" id="ENSGT00940000175433"/>
<reference evidence="7" key="2">
    <citation type="submission" date="2025-08" db="UniProtKB">
        <authorList>
            <consortium name="Ensembl"/>
        </authorList>
    </citation>
    <scope>IDENTIFICATION</scope>
</reference>
<dbReference type="Ensembl" id="ENSTRUT00000060736.1">
    <property type="protein sequence ID" value="ENSTRUP00000084153.1"/>
    <property type="gene ID" value="ENSTRUG00000027118.1"/>
</dbReference>